<dbReference type="Pfam" id="PF13354">
    <property type="entry name" value="Beta-lactamase2"/>
    <property type="match status" value="1"/>
</dbReference>
<dbReference type="InterPro" id="IPR045155">
    <property type="entry name" value="Beta-lactam_cat"/>
</dbReference>
<accession>A0A3N0BSN5</accession>
<dbReference type="PANTHER" id="PTHR35333">
    <property type="entry name" value="BETA-LACTAMASE"/>
    <property type="match status" value="1"/>
</dbReference>
<dbReference type="Gene3D" id="3.40.710.10">
    <property type="entry name" value="DD-peptidase/beta-lactamase superfamily"/>
    <property type="match status" value="1"/>
</dbReference>
<dbReference type="Proteomes" id="UP000273807">
    <property type="component" value="Unassembled WGS sequence"/>
</dbReference>
<dbReference type="InterPro" id="IPR012338">
    <property type="entry name" value="Beta-lactam/transpept-like"/>
</dbReference>
<dbReference type="PANTHER" id="PTHR35333:SF3">
    <property type="entry name" value="BETA-LACTAMASE-TYPE TRANSPEPTIDASE FOLD CONTAINING PROTEIN"/>
    <property type="match status" value="1"/>
</dbReference>
<dbReference type="GO" id="GO:0030655">
    <property type="term" value="P:beta-lactam antibiotic catabolic process"/>
    <property type="evidence" value="ECO:0007669"/>
    <property type="project" value="InterPro"/>
</dbReference>
<sequence>MNTATTAPAEDPSPRDGDVIPARAVTPIGPQLEERINAIIAANTSYDLGIALIDVSDDAIDDAVHEYGVPSGFVAASTGKILAAAALYHRVESGQGALTDRLGSSTAGVQIRQMVQQSNNDSWALILGVLGKQGLRDYAAGLGIDYDRSVNALTPADMARILALLHRGDLLNPQNTAQLLSYMQNTNYETLIPAAVPPGVAVFHKYGLLSANLHDAAILAQEGRAFVLVVYTRGRGLSDMDARAAVIREVAAVVSEALF</sequence>
<proteinExistence type="predicted"/>
<name>A0A3N0BSN5_9MICC</name>
<feature type="region of interest" description="Disordered" evidence="1">
    <location>
        <begin position="1"/>
        <end position="22"/>
    </location>
</feature>
<dbReference type="OrthoDB" id="4943064at2"/>
<evidence type="ECO:0000313" key="4">
    <source>
        <dbReference type="Proteomes" id="UP000273807"/>
    </source>
</evidence>
<reference evidence="3 4" key="1">
    <citation type="submission" date="2018-10" db="EMBL/GenBank/DDBJ databases">
        <title>Genome sequencing of Arthrobacter oryzae TNB02.</title>
        <authorList>
            <person name="Cho Y.-J."/>
            <person name="Cho A."/>
            <person name="Kim O.-S."/>
        </authorList>
    </citation>
    <scope>NUCLEOTIDE SEQUENCE [LARGE SCALE GENOMIC DNA]</scope>
    <source>
        <strain evidence="3 4">TNB02</strain>
    </source>
</reference>
<dbReference type="GO" id="GO:0008800">
    <property type="term" value="F:beta-lactamase activity"/>
    <property type="evidence" value="ECO:0007669"/>
    <property type="project" value="InterPro"/>
</dbReference>
<organism evidence="3 4">
    <name type="scientific">Arthrobacter oryzae</name>
    <dbReference type="NCBI Taxonomy" id="409290"/>
    <lineage>
        <taxon>Bacteria</taxon>
        <taxon>Bacillati</taxon>
        <taxon>Actinomycetota</taxon>
        <taxon>Actinomycetes</taxon>
        <taxon>Micrococcales</taxon>
        <taxon>Micrococcaceae</taxon>
        <taxon>Arthrobacter</taxon>
    </lineage>
</organism>
<dbReference type="SUPFAM" id="SSF56601">
    <property type="entry name" value="beta-lactamase/transpeptidase-like"/>
    <property type="match status" value="1"/>
</dbReference>
<keyword evidence="3" id="KW-0378">Hydrolase</keyword>
<evidence type="ECO:0000313" key="3">
    <source>
        <dbReference type="EMBL" id="RNL52091.1"/>
    </source>
</evidence>
<gene>
    <name evidence="3" type="ORF">D7003_14075</name>
</gene>
<feature type="domain" description="Beta-lactamase class A catalytic" evidence="2">
    <location>
        <begin position="72"/>
        <end position="232"/>
    </location>
</feature>
<dbReference type="InterPro" id="IPR000871">
    <property type="entry name" value="Beta-lactam_class-A"/>
</dbReference>
<evidence type="ECO:0000256" key="1">
    <source>
        <dbReference type="SAM" id="MobiDB-lite"/>
    </source>
</evidence>
<evidence type="ECO:0000259" key="2">
    <source>
        <dbReference type="Pfam" id="PF13354"/>
    </source>
</evidence>
<protein>
    <submittedName>
        <fullName evidence="3">Serine hydrolase</fullName>
    </submittedName>
</protein>
<dbReference type="AlphaFoldDB" id="A0A3N0BSN5"/>
<keyword evidence="4" id="KW-1185">Reference proteome</keyword>
<dbReference type="GO" id="GO:0046677">
    <property type="term" value="P:response to antibiotic"/>
    <property type="evidence" value="ECO:0007669"/>
    <property type="project" value="InterPro"/>
</dbReference>
<dbReference type="EMBL" id="RBED01000114">
    <property type="protein sequence ID" value="RNL52091.1"/>
    <property type="molecule type" value="Genomic_DNA"/>
</dbReference>
<comment type="caution">
    <text evidence="3">The sequence shown here is derived from an EMBL/GenBank/DDBJ whole genome shotgun (WGS) entry which is preliminary data.</text>
</comment>